<feature type="transmembrane region" description="Helical" evidence="6">
    <location>
        <begin position="492"/>
        <end position="516"/>
    </location>
</feature>
<dbReference type="PANTHER" id="PTHR30619">
    <property type="entry name" value="DNA INTERNALIZATION/COMPETENCE PROTEIN COMEC/REC2"/>
    <property type="match status" value="1"/>
</dbReference>
<dbReference type="Pfam" id="PF03772">
    <property type="entry name" value="Competence"/>
    <property type="match status" value="1"/>
</dbReference>
<dbReference type="AlphaFoldDB" id="A0A139WRA5"/>
<evidence type="ECO:0000259" key="7">
    <source>
        <dbReference type="Pfam" id="PF03772"/>
    </source>
</evidence>
<dbReference type="InterPro" id="IPR004477">
    <property type="entry name" value="ComEC_N"/>
</dbReference>
<dbReference type="InterPro" id="IPR025405">
    <property type="entry name" value="DUF4131"/>
</dbReference>
<evidence type="ECO:0000256" key="4">
    <source>
        <dbReference type="ARBA" id="ARBA00022989"/>
    </source>
</evidence>
<feature type="transmembrane region" description="Helical" evidence="6">
    <location>
        <begin position="523"/>
        <end position="542"/>
    </location>
</feature>
<protein>
    <submittedName>
        <fullName evidence="9">Competence protein</fullName>
    </submittedName>
</protein>
<feature type="transmembrane region" description="Helical" evidence="6">
    <location>
        <begin position="431"/>
        <end position="459"/>
    </location>
</feature>
<dbReference type="InterPro" id="IPR036866">
    <property type="entry name" value="RibonucZ/Hydroxyglut_hydro"/>
</dbReference>
<feature type="transmembrane region" description="Helical" evidence="6">
    <location>
        <begin position="6"/>
        <end position="39"/>
    </location>
</feature>
<evidence type="ECO:0000313" key="10">
    <source>
        <dbReference type="Proteomes" id="UP000076925"/>
    </source>
</evidence>
<dbReference type="STRING" id="128403.WA1_09455"/>
<dbReference type="RefSeq" id="WP_017743749.1">
    <property type="nucleotide sequence ID" value="NZ_KQ976354.1"/>
</dbReference>
<gene>
    <name evidence="9" type="ORF">WA1_09455</name>
</gene>
<keyword evidence="5 6" id="KW-0472">Membrane</keyword>
<feature type="transmembrane region" description="Helical" evidence="6">
    <location>
        <begin position="404"/>
        <end position="425"/>
    </location>
</feature>
<name>A0A139WRA5_9CYAN</name>
<keyword evidence="10" id="KW-1185">Reference proteome</keyword>
<dbReference type="Gene3D" id="3.60.15.10">
    <property type="entry name" value="Ribonuclease Z/Hydroxyacylglutathione hydrolase-like"/>
    <property type="match status" value="1"/>
</dbReference>
<dbReference type="EMBL" id="ANNX02000053">
    <property type="protein sequence ID" value="KYC34966.1"/>
    <property type="molecule type" value="Genomic_DNA"/>
</dbReference>
<evidence type="ECO:0000256" key="1">
    <source>
        <dbReference type="ARBA" id="ARBA00004651"/>
    </source>
</evidence>
<keyword evidence="2" id="KW-1003">Cell membrane</keyword>
<reference evidence="9 10" key="1">
    <citation type="journal article" date="2013" name="Genome Biol. Evol.">
        <title>Genomes of Stigonematalean cyanobacteria (subsection V) and the evolution of oxygenic photosynthesis from prokaryotes to plastids.</title>
        <authorList>
            <person name="Dagan T."/>
            <person name="Roettger M."/>
            <person name="Stucken K."/>
            <person name="Landan G."/>
            <person name="Koch R."/>
            <person name="Major P."/>
            <person name="Gould S.B."/>
            <person name="Goremykin V.V."/>
            <person name="Rippka R."/>
            <person name="Tandeau de Marsac N."/>
            <person name="Gugger M."/>
            <person name="Lockhart P.J."/>
            <person name="Allen J.F."/>
            <person name="Brune I."/>
            <person name="Maus I."/>
            <person name="Puhler A."/>
            <person name="Martin W.F."/>
        </authorList>
    </citation>
    <scope>NUCLEOTIDE SEQUENCE [LARGE SCALE GENOMIC DNA]</scope>
    <source>
        <strain evidence="9 10">PCC 7110</strain>
    </source>
</reference>
<dbReference type="Pfam" id="PF13567">
    <property type="entry name" value="DUF4131"/>
    <property type="match status" value="1"/>
</dbReference>
<dbReference type="NCBIfam" id="TIGR00360">
    <property type="entry name" value="ComEC_N-term"/>
    <property type="match status" value="1"/>
</dbReference>
<dbReference type="PANTHER" id="PTHR30619:SF1">
    <property type="entry name" value="RECOMBINATION PROTEIN 2"/>
    <property type="match status" value="1"/>
</dbReference>
<sequence>MIQTSGVIICLFYILGLLLTAVPWSGVWVMILGIAGAVFSRQKQVNRRKFPRNKENSQALTQTVSRSQPISSKVWLVAGVVGLLATIYFQLRVPQPAKNDVSRFVPSENNNQEQLFIVRGEVLSTPRVTRHQRGQFWLEATQLDEVKSVSNSSSTSKGVGGKLYVTVPILQATGLHPGQQVAVTGILYKPQPALNPGGYDFQKFLKQEGTFAGLSGRQMSILDEGNQWGGWKVREQIVRSQVRWLGVPNGPLVSAMVLGSKAVDLPYDIRDWFVQVGLAHALAASGFQTSLILGVVLGLTSKTKRGIQILLGSAALLIFLSLAGFIAPVVRAVIMGFAALIGVGLKRQVKQLGALLTAAVLMLLFNPQWIWDLGFQLSFLATFGLITTATPINQRLQWIPPSIASLISVPLAGMIWTLPLLLHLFSVIPNYSIIVNVLSTPLISIISLGGMISALVSLVSSDLGSTLAFALYYPTHWLIQLVEFFVNLPGKIVAVGSISIGQMLAIYGLLSLVWLVSWWQKRWWFATAIALGLIFIPVWHSANNLFRVTLLASGSEPIVVIQNKGKITLINSGQEETGSLAILPFLKQQGVNKIDLAIASNFQSSNGNGWTKILQDLPIATFYEYSPKPENNVASMAIQKELQKSKGIYQPLSVGQTINTDSIVIQLLNNKFPILQLQILDRNWLFVGDIEPAELRQLTTGAIPRPQVLWCSSRLLKELVPVLQPQVAIAPSANFDPKTGSDLQTSQTKLFFTGRDGAIQWTPNGEFEAFIQVAENKTSTL</sequence>
<comment type="subcellular location">
    <subcellularLocation>
        <location evidence="1">Cell membrane</location>
        <topology evidence="1">Multi-pass membrane protein</topology>
    </subcellularLocation>
</comment>
<accession>A0A139WRA5</accession>
<evidence type="ECO:0000256" key="3">
    <source>
        <dbReference type="ARBA" id="ARBA00022692"/>
    </source>
</evidence>
<evidence type="ECO:0000256" key="6">
    <source>
        <dbReference type="SAM" id="Phobius"/>
    </source>
</evidence>
<feature type="transmembrane region" description="Helical" evidence="6">
    <location>
        <begin position="352"/>
        <end position="369"/>
    </location>
</feature>
<feature type="transmembrane region" description="Helical" evidence="6">
    <location>
        <begin position="74"/>
        <end position="91"/>
    </location>
</feature>
<evidence type="ECO:0000256" key="2">
    <source>
        <dbReference type="ARBA" id="ARBA00022475"/>
    </source>
</evidence>
<dbReference type="InterPro" id="IPR052159">
    <property type="entry name" value="Competence_DNA_uptake"/>
</dbReference>
<dbReference type="GO" id="GO:0005886">
    <property type="term" value="C:plasma membrane"/>
    <property type="evidence" value="ECO:0007669"/>
    <property type="project" value="UniProtKB-SubCell"/>
</dbReference>
<keyword evidence="3 6" id="KW-0812">Transmembrane</keyword>
<dbReference type="Proteomes" id="UP000076925">
    <property type="component" value="Unassembled WGS sequence"/>
</dbReference>
<feature type="transmembrane region" description="Helical" evidence="6">
    <location>
        <begin position="329"/>
        <end position="345"/>
    </location>
</feature>
<comment type="caution">
    <text evidence="9">The sequence shown here is derived from an EMBL/GenBank/DDBJ whole genome shotgun (WGS) entry which is preliminary data.</text>
</comment>
<evidence type="ECO:0000256" key="5">
    <source>
        <dbReference type="ARBA" id="ARBA00023136"/>
    </source>
</evidence>
<proteinExistence type="predicted"/>
<evidence type="ECO:0000259" key="8">
    <source>
        <dbReference type="Pfam" id="PF13567"/>
    </source>
</evidence>
<organism evidence="9 10">
    <name type="scientific">Scytonema hofmannii PCC 7110</name>
    <dbReference type="NCBI Taxonomy" id="128403"/>
    <lineage>
        <taxon>Bacteria</taxon>
        <taxon>Bacillati</taxon>
        <taxon>Cyanobacteriota</taxon>
        <taxon>Cyanophyceae</taxon>
        <taxon>Nostocales</taxon>
        <taxon>Scytonemataceae</taxon>
        <taxon>Scytonema</taxon>
    </lineage>
</organism>
<feature type="domain" description="DUF4131" evidence="8">
    <location>
        <begin position="24"/>
        <end position="218"/>
    </location>
</feature>
<evidence type="ECO:0000313" key="9">
    <source>
        <dbReference type="EMBL" id="KYC34966.1"/>
    </source>
</evidence>
<keyword evidence="4 6" id="KW-1133">Transmembrane helix</keyword>
<feature type="transmembrane region" description="Helical" evidence="6">
    <location>
        <begin position="272"/>
        <end position="299"/>
    </location>
</feature>
<dbReference type="OrthoDB" id="9761531at2"/>
<feature type="domain" description="ComEC/Rec2-related protein" evidence="7">
    <location>
        <begin position="257"/>
        <end position="518"/>
    </location>
</feature>